<gene>
    <name evidence="2" type="ORF">ABNW52_16380</name>
</gene>
<accession>A0ABV1M7J6</accession>
<evidence type="ECO:0000313" key="2">
    <source>
        <dbReference type="EMBL" id="MEQ6292193.1"/>
    </source>
</evidence>
<feature type="signal peptide" evidence="1">
    <location>
        <begin position="1"/>
        <end position="22"/>
    </location>
</feature>
<comment type="caution">
    <text evidence="2">The sequence shown here is derived from an EMBL/GenBank/DDBJ whole genome shotgun (WGS) entry which is preliminary data.</text>
</comment>
<dbReference type="EMBL" id="JBEFLD010000009">
    <property type="protein sequence ID" value="MEQ6292193.1"/>
    <property type="molecule type" value="Genomic_DNA"/>
</dbReference>
<dbReference type="RefSeq" id="WP_349590126.1">
    <property type="nucleotide sequence ID" value="NZ_JBEFLD010000009.1"/>
</dbReference>
<sequence length="147" mass="15791">MKHLSKLAAALLVAGTVSSAFAAQGRWTEGFGQGNLEYFIDQNDIRLYISCPTQDGSADGQSSVSLSQISTNRSAKKFTITVNGVTYDAPFSADSRVGDNNFLSLLENLRKGDAIVKVGNQTIKFPKSNAAKVIPVYGKNFSCNLSF</sequence>
<organism evidence="2 3">
    <name type="scientific">Vogesella oryzagri</name>
    <dbReference type="NCBI Taxonomy" id="3160864"/>
    <lineage>
        <taxon>Bacteria</taxon>
        <taxon>Pseudomonadati</taxon>
        <taxon>Pseudomonadota</taxon>
        <taxon>Betaproteobacteria</taxon>
        <taxon>Neisseriales</taxon>
        <taxon>Chromobacteriaceae</taxon>
        <taxon>Vogesella</taxon>
    </lineage>
</organism>
<feature type="chain" id="PRO_5045059728" evidence="1">
    <location>
        <begin position="23"/>
        <end position="147"/>
    </location>
</feature>
<protein>
    <submittedName>
        <fullName evidence="2">Uncharacterized protein</fullName>
    </submittedName>
</protein>
<keyword evidence="3" id="KW-1185">Reference proteome</keyword>
<reference evidence="2" key="1">
    <citation type="submission" date="2024-06" db="EMBL/GenBank/DDBJ databases">
        <title>Genome sequence of Vogesella sp. MAHUQ-64.</title>
        <authorList>
            <person name="Huq M.A."/>
        </authorList>
    </citation>
    <scope>NUCLEOTIDE SEQUENCE</scope>
    <source>
        <strain evidence="2">MAHUQ-64</strain>
    </source>
</reference>
<evidence type="ECO:0000313" key="3">
    <source>
        <dbReference type="Proteomes" id="UP001433638"/>
    </source>
</evidence>
<evidence type="ECO:0000256" key="1">
    <source>
        <dbReference type="SAM" id="SignalP"/>
    </source>
</evidence>
<proteinExistence type="predicted"/>
<keyword evidence="1" id="KW-0732">Signal</keyword>
<name>A0ABV1M7J6_9NEIS</name>
<dbReference type="Proteomes" id="UP001433638">
    <property type="component" value="Unassembled WGS sequence"/>
</dbReference>